<dbReference type="InterPro" id="IPR002004">
    <property type="entry name" value="PABP_HYD_C"/>
</dbReference>
<feature type="region of interest" description="Disordered" evidence="7">
    <location>
        <begin position="2466"/>
        <end position="2487"/>
    </location>
</feature>
<evidence type="ECO:0000259" key="11">
    <source>
        <dbReference type="PROSITE" id="PS51309"/>
    </source>
</evidence>
<evidence type="ECO:0000256" key="4">
    <source>
        <dbReference type="ARBA" id="ARBA00022833"/>
    </source>
</evidence>
<dbReference type="InterPro" id="IPR015940">
    <property type="entry name" value="UBA"/>
</dbReference>
<evidence type="ECO:0000259" key="8">
    <source>
        <dbReference type="PROSITE" id="PS50030"/>
    </source>
</evidence>
<feature type="region of interest" description="Disordered" evidence="7">
    <location>
        <begin position="239"/>
        <end position="269"/>
    </location>
</feature>
<dbReference type="Gene3D" id="3.30.2410.10">
    <property type="entry name" value="Hect, E3 ligase catalytic domain"/>
    <property type="match status" value="1"/>
</dbReference>
<feature type="compositionally biased region" description="Low complexity" evidence="7">
    <location>
        <begin position="1701"/>
        <end position="1722"/>
    </location>
</feature>
<evidence type="ECO:0000256" key="5">
    <source>
        <dbReference type="PROSITE-ProRule" id="PRU00104"/>
    </source>
</evidence>
<dbReference type="FunFam" id="3.30.2410.10:FF:000008">
    <property type="entry name" value="Putative E3 ubiquitin-protein ligase UBR5"/>
    <property type="match status" value="1"/>
</dbReference>
<dbReference type="PROSITE" id="PS50030">
    <property type="entry name" value="UBA"/>
    <property type="match status" value="1"/>
</dbReference>
<evidence type="ECO:0000259" key="9">
    <source>
        <dbReference type="PROSITE" id="PS50237"/>
    </source>
</evidence>
<dbReference type="PROSITE" id="PS51157">
    <property type="entry name" value="ZF_UBR"/>
    <property type="match status" value="1"/>
</dbReference>
<dbReference type="SMART" id="SM00517">
    <property type="entry name" value="PolyA"/>
    <property type="match status" value="1"/>
</dbReference>
<feature type="compositionally biased region" description="Low complexity" evidence="7">
    <location>
        <begin position="1477"/>
        <end position="1488"/>
    </location>
</feature>
<dbReference type="Gene3D" id="2.130.10.30">
    <property type="entry name" value="Regulator of chromosome condensation 1/beta-lactamase-inhibitor protein II"/>
    <property type="match status" value="1"/>
</dbReference>
<feature type="compositionally biased region" description="Acidic residues" evidence="7">
    <location>
        <begin position="1634"/>
        <end position="1669"/>
    </location>
</feature>
<keyword evidence="4" id="KW-0862">Zinc</keyword>
<dbReference type="Gene3D" id="1.10.8.10">
    <property type="entry name" value="DNA helicase RuvA subunit, C-terminal domain"/>
    <property type="match status" value="1"/>
</dbReference>
<dbReference type="GO" id="GO:0003723">
    <property type="term" value="F:RNA binding"/>
    <property type="evidence" value="ECO:0007669"/>
    <property type="project" value="InterPro"/>
</dbReference>
<dbReference type="Gene3D" id="3.30.2160.10">
    <property type="entry name" value="Hect, E3 ligase catalytic domain"/>
    <property type="match status" value="1"/>
</dbReference>
<feature type="region of interest" description="Disordered" evidence="7">
    <location>
        <begin position="622"/>
        <end position="670"/>
    </location>
</feature>
<evidence type="ECO:0000256" key="7">
    <source>
        <dbReference type="SAM" id="MobiDB-lite"/>
    </source>
</evidence>
<feature type="compositionally biased region" description="Acidic residues" evidence="7">
    <location>
        <begin position="1524"/>
        <end position="1534"/>
    </location>
</feature>
<feature type="domain" description="UBR-type" evidence="10">
    <location>
        <begin position="1103"/>
        <end position="1171"/>
    </location>
</feature>
<dbReference type="PANTHER" id="PTHR46276">
    <property type="entry name" value="E3 UBIQUITIN-PROTEIN LIGASE UBR5"/>
    <property type="match status" value="1"/>
</dbReference>
<feature type="compositionally biased region" description="Low complexity" evidence="7">
    <location>
        <begin position="984"/>
        <end position="998"/>
    </location>
</feature>
<dbReference type="Pfam" id="PF00632">
    <property type="entry name" value="HECT"/>
    <property type="match status" value="1"/>
</dbReference>
<dbReference type="InterPro" id="IPR024725">
    <property type="entry name" value="UBR5_UBA"/>
</dbReference>
<evidence type="ECO:0000313" key="12">
    <source>
        <dbReference type="EMBL" id="QTW21143.1"/>
    </source>
</evidence>
<dbReference type="Gene3D" id="1.10.1900.10">
    <property type="entry name" value="c-terminal domain of poly(a) binding protein"/>
    <property type="match status" value="1"/>
</dbReference>
<dbReference type="GO" id="GO:0005634">
    <property type="term" value="C:nucleus"/>
    <property type="evidence" value="ECO:0007669"/>
    <property type="project" value="TreeGrafter"/>
</dbReference>
<keyword evidence="2" id="KW-0863">Zinc-finger</keyword>
<feature type="active site" description="Glycyl thioester intermediate" evidence="5">
    <location>
        <position position="2864"/>
    </location>
</feature>
<keyword evidence="3 5" id="KW-0833">Ubl conjugation pathway</keyword>
<evidence type="ECO:0000256" key="2">
    <source>
        <dbReference type="ARBA" id="ARBA00022771"/>
    </source>
</evidence>
<feature type="region of interest" description="Disordered" evidence="7">
    <location>
        <begin position="2571"/>
        <end position="2605"/>
    </location>
</feature>
<dbReference type="GO" id="GO:0005737">
    <property type="term" value="C:cytoplasm"/>
    <property type="evidence" value="ECO:0007669"/>
    <property type="project" value="TreeGrafter"/>
</dbReference>
<dbReference type="Pfam" id="PF11547">
    <property type="entry name" value="E3_UbLigase_EDD"/>
    <property type="match status" value="1"/>
</dbReference>
<feature type="compositionally biased region" description="Low complexity" evidence="7">
    <location>
        <begin position="547"/>
        <end position="568"/>
    </location>
</feature>
<organism evidence="12">
    <name type="scientific">Procambarus clarkii</name>
    <name type="common">Red swamp crayfish</name>
    <dbReference type="NCBI Taxonomy" id="6728"/>
    <lineage>
        <taxon>Eukaryota</taxon>
        <taxon>Metazoa</taxon>
        <taxon>Ecdysozoa</taxon>
        <taxon>Arthropoda</taxon>
        <taxon>Crustacea</taxon>
        <taxon>Multicrustacea</taxon>
        <taxon>Malacostraca</taxon>
        <taxon>Eumalacostraca</taxon>
        <taxon>Eucarida</taxon>
        <taxon>Decapoda</taxon>
        <taxon>Pleocyemata</taxon>
        <taxon>Astacidea</taxon>
        <taxon>Astacoidea</taxon>
        <taxon>Cambaridae</taxon>
        <taxon>Procambarus</taxon>
    </lineage>
</organism>
<feature type="compositionally biased region" description="Low complexity" evidence="7">
    <location>
        <begin position="1535"/>
        <end position="1547"/>
    </location>
</feature>
<feature type="zinc finger region" description="UBR-type" evidence="6">
    <location>
        <begin position="1103"/>
        <end position="1171"/>
    </location>
</feature>
<dbReference type="PANTHER" id="PTHR46276:SF1">
    <property type="entry name" value="E3 UBIQUITIN-PROTEIN LIGASE UBR5"/>
    <property type="match status" value="1"/>
</dbReference>
<reference evidence="12" key="1">
    <citation type="journal article" name="Aquaculture">
        <title>Differentially expressed genes in hemocytes of red swamp crayfish Procambarus clarkii following lipopolysaccharide challenge.</title>
        <authorList>
            <person name="Liu Q.-N."/>
            <person name="Tang Y.-Y."/>
            <person name="Li Y.-T."/>
            <person name="Zha X.-H."/>
            <person name="Yang T.-T."/>
            <person name="Zhang D.-Z."/>
            <person name="Wang J.-L."/>
            <person name="Jiang S.-H."/>
            <person name="Zhou C.-L."/>
            <person name="Tang B.-P."/>
            <person name="Dai L.-S."/>
        </authorList>
    </citation>
    <scope>NUCLEOTIDE SEQUENCE</scope>
</reference>
<feature type="compositionally biased region" description="Low complexity" evidence="7">
    <location>
        <begin position="1862"/>
        <end position="1876"/>
    </location>
</feature>
<sequence length="2895" mass="313151">MTSLHCVIHPLPGTEDQLNERLKELGLRLNWSGGVGVSAVAGLRENIRQVAIGPSHIAVLTEDGRVARLVFSINTDALDLNKADHKQGSCNKSSSQSSTKLTARMSTGGRRIVRTTSGSGGVRGRGAGVIMGSSRPMLPAQYVPEELISQAQVVLQGRSRNLIIRELQRTNLDVNLAVNNLLSRDDEDVEEPEESGDSYVPEDLISLLDAGISVAADHPSVIIDADAMFSDDMFGYSSVRSRSGGSRGRAGERDREGSAGSTGSEHRADRELRWRDRHYSGPRKWLSSALLSVRVTQPHTETGKKKDSLLPDAIDVADSLQYWPERQGNQPAPRFSHIAALHSELVAVSTAGQLYQWRWADKDPYVHPELPSVHHPKAVPLGLAGERVVAISAAGVRCSVATESGRVATWLDETLADVATKLEQPAQSFPELQNERILSLHTCQLYTCAWCESGSLFWWGVLPFNQRKKLWEKFRSKSRKQRSEITEGVQVGMRSSPMYHSGALAFSTSGGVPKIGQLLNAAWNLSDTCRFKILPPGGVISGGNSGGSNNSNSVGSCAGSNNSTSSGFQSGGGSSTTQSGVSNNSNSSTNSSSSSGGSGGGDKKTLSSEVLGSAAKILKCGDSKESSDKLDMPPPPSPASSTCSDTGSITSPASYKRGKRPVPRDEMERFDEEEWPLRDVIFVEDTRPVPIGEVLAVDGNQVVVVPQTKEGKANLRVIHRDQLQVIRAGGNPRVPDCYQKTPKRIPVTEQGQILTVAVDGRGIHAIVKNASRLTYVIYNLSSGKAEQECVFPTDSTAFMGSEPSSISLTITGESENVGVLRDGNSTIYPLSKDCVDSIKDPHWPDLPPVSCLGVATHFLHGAGAHQKNHVALLVLALKTQTLMPKILRCDPEGVRQVLTLIENDTPDGVSSLTTEAIVEEKCDGNRNILHACISTCCPVTSKETEGESVLEKDPILGSFAWPPSSSDTLSDSASAPGPDDDLMTPSSSKTTPGPSMPTLGSSDPAERKSYSLTILRTICDSPALTPHLRNLLIARDSNGFTPFMLAVSGRAYQAALILFDVIHRVAHDSAMDSESERRAVTQMIFPRGSNPDDSPLHVLCYNDTCSFTWTGAEHINQDIFECRTCGLVGSLCCCTECARVCHKGHDCKLKKTSPTAYCDCWEKCKCKALKSGHQTARFDLLSRLITETDLVNIANGRGENLLLFLVQTVGRQVTEQKQWSRCRSSSSTRKNALSDVVNMEVPDHDLEPPKFSRRALERLLNDWAAVRAMIMTGHKEETPPTTASTDEINFMQYQGHTTHLDKFTYCLLVKLATQVEHRNLKLKQLINSDDDERKMIADTMVTALINTLIRELHNESVPGRKQEAEKVARRFIASVVRIFVILAIEMIPNVSKKKPSSSYTQPLAKCIKVFESVIPVAVTELCDAADALMLPVRLNYVKPTAPFPLSSTHVDANHGCKEMFEVEPLQRHQQRVAGGIAEQSTTSSSGSGRDSGSGNAGGGGGGGGGGAATVAAAAATAAAAAAAEEVEEAGEEEVATSMSRPSPAPISRPRRARPDHILPPQVDDHDNEGGSERDDATERSEQEGDGGGEVEGGESDMELDLLAESDSDSDDNQSAVDNASAQRSVQTGATAGSDGEDDSGESSPGEDEDDESEAAETDEFDSGELFSDEQLERRGNTSSTARNIAPHNLQWAVRNPRDSSSRSGGTTGGPTATGSSSTTSSGLIYIDPTSLRHGPTSSSTVTPSSHEPVSLATTNNTLARAFTIVVRQMSSLLSLACDVVRDGGVTSRTTGGSGGGIPGASGNSTTPTQMCLTPTIIAALLKQVDARLQPTWDWLLSLMDSTESQLRFGRELNQLIEGSGGTSTSSATTPTGIPASRPRERSAGRTGLPFIRDPLTGPLSRYQSARRGTRTTTTTADPQNARRDTLSYVVSLLRAHKNEHCDTLPDIDVGSLKHIAYVFDALISYLRCCESDSNAHIDSGGAECTGFSWERDENENEDDMDDLPSITPSAGDSESADEDSNLSNSRGRKHTFFQRSQSTLCLGSVGADVFSSSLQEALPLADKPHLLQPNARREELFGIPRAHTHNAGHGTRTPLDAPLSRLGVLENLHMVGPYPPTPQQSYAHMLGSSRTMDHQPTDLSLYTTGQLRDLKDEDVSEDSGETSQERAPIIVSPRRSGSSLADAIDHSSSGASYPAESTPARSSVKSVIVRVGSSTVSNAFKPEVGTAASLPSSIAASASTTPCTPTGPLGGRGGADLLVVPLDGRGSRSSEVGLHAPHDVSANVTIDTTHDHMKPALLRSGVSQDLLLGRWRLTLELFGRVFIDDVGAEPGSIIAQLGGFPVKEAKFRREMEKLRNCQQRDLNLTKIDRERGQLITQTFKELNTQYNNYHRRGTQSSPPLAVNRVKVTFRDEPGEGSGVARSFYTAIAEALLSGEKLPSLEPCQVRPKEVGLSVVRYSLYGQYKGRDRDRRQGASSSRSLQRREARKTLSVDARPFYMTGDGTSNEHLPSNMLQIGEALFPKVQGLRPSLASKITGMLLELTHAQLLLLSASEDALRQKVDEAVDLILAQGRDHTPEYSPSHQDTDEGGEEPEDASAPLFYQPGKRGFYSPRQSRPTPERLNAFRNVGRLLGLCLLQNELCPIYLNRHVLKYILGRPVRFHDLAFFDPVMYESLRKLVLDAENKDTGTDVFKALDLTFSIDVIPEEGGTNIELISGGRNVEVTTGNVYDYVRKYAEYRMVKSQEKALQNIRDGVFDVIPGGSLDSLTAEDLRLLLNGVGDINVATLISYTSFNDESAESNDRLNKFKRWLWSIVEKMTNQEKQDLVYFWTGSPALPASEEGFQPMPSVTIRPADDSHLPTANTCISRLYIPLYSTRAILRSKLLLAIKTKNFGFV</sequence>
<feature type="compositionally biased region" description="Acidic residues" evidence="7">
    <location>
        <begin position="1583"/>
        <end position="1611"/>
    </location>
</feature>
<dbReference type="SUPFAM" id="SSF63570">
    <property type="entry name" value="PABC (PABP) domain"/>
    <property type="match status" value="1"/>
</dbReference>
<dbReference type="CDD" id="cd14423">
    <property type="entry name" value="CUE_UBR5"/>
    <property type="match status" value="1"/>
</dbReference>
<feature type="compositionally biased region" description="Basic and acidic residues" evidence="7">
    <location>
        <begin position="1552"/>
        <end position="1582"/>
    </location>
</feature>
<accession>A0A8B0M7D0</accession>
<feature type="region of interest" description="Disordered" evidence="7">
    <location>
        <begin position="2144"/>
        <end position="2199"/>
    </location>
</feature>
<dbReference type="Gene3D" id="3.90.1750.10">
    <property type="entry name" value="Hect, E3 ligase catalytic domains"/>
    <property type="match status" value="1"/>
</dbReference>
<dbReference type="SUPFAM" id="SSF50985">
    <property type="entry name" value="RCC1/BLIP-II"/>
    <property type="match status" value="1"/>
</dbReference>
<feature type="compositionally biased region" description="Basic and acidic residues" evidence="7">
    <location>
        <begin position="622"/>
        <end position="631"/>
    </location>
</feature>
<feature type="region of interest" description="Disordered" evidence="7">
    <location>
        <begin position="1524"/>
        <end position="1749"/>
    </location>
</feature>
<feature type="region of interest" description="Disordered" evidence="7">
    <location>
        <begin position="964"/>
        <end position="1005"/>
    </location>
</feature>
<evidence type="ECO:0000259" key="10">
    <source>
        <dbReference type="PROSITE" id="PS51157"/>
    </source>
</evidence>
<feature type="compositionally biased region" description="Polar residues" evidence="7">
    <location>
        <begin position="1612"/>
        <end position="1626"/>
    </location>
</feature>
<dbReference type="InterPro" id="IPR009091">
    <property type="entry name" value="RCC1/BLIP-II"/>
</dbReference>
<feature type="compositionally biased region" description="Low complexity" evidence="7">
    <location>
        <begin position="1735"/>
        <end position="1749"/>
    </location>
</feature>
<feature type="compositionally biased region" description="Low complexity" evidence="7">
    <location>
        <begin position="964"/>
        <end position="977"/>
    </location>
</feature>
<dbReference type="PROSITE" id="PS51309">
    <property type="entry name" value="PABC"/>
    <property type="match status" value="1"/>
</dbReference>
<feature type="domain" description="PABC" evidence="11">
    <location>
        <begin position="2495"/>
        <end position="2572"/>
    </location>
</feature>
<dbReference type="GO" id="GO:0000209">
    <property type="term" value="P:protein polyubiquitination"/>
    <property type="evidence" value="ECO:0007669"/>
    <property type="project" value="TreeGrafter"/>
</dbReference>
<feature type="compositionally biased region" description="Low complexity" evidence="7">
    <location>
        <begin position="575"/>
        <end position="595"/>
    </location>
</feature>
<feature type="region of interest" description="Disordered" evidence="7">
    <location>
        <begin position="1992"/>
        <end position="2029"/>
    </location>
</feature>
<dbReference type="GO" id="GO:0034450">
    <property type="term" value="F:ubiquitin-ubiquitin ligase activity"/>
    <property type="evidence" value="ECO:0007669"/>
    <property type="project" value="TreeGrafter"/>
</dbReference>
<dbReference type="SUPFAM" id="SSF56204">
    <property type="entry name" value="Hect, E3 ligase catalytic domain"/>
    <property type="match status" value="1"/>
</dbReference>
<feature type="compositionally biased region" description="Gly residues" evidence="7">
    <location>
        <begin position="1489"/>
        <end position="1507"/>
    </location>
</feature>
<evidence type="ECO:0000256" key="3">
    <source>
        <dbReference type="ARBA" id="ARBA00022786"/>
    </source>
</evidence>
<dbReference type="EMBL" id="MW002511">
    <property type="protein sequence ID" value="QTW21143.1"/>
    <property type="molecule type" value="mRNA"/>
</dbReference>
<dbReference type="GO" id="GO:0090263">
    <property type="term" value="P:positive regulation of canonical Wnt signaling pathway"/>
    <property type="evidence" value="ECO:0007669"/>
    <property type="project" value="TreeGrafter"/>
</dbReference>
<proteinExistence type="evidence at transcript level"/>
<dbReference type="InterPro" id="IPR003126">
    <property type="entry name" value="Znf_UBR"/>
</dbReference>
<dbReference type="GO" id="GO:0043130">
    <property type="term" value="F:ubiquitin binding"/>
    <property type="evidence" value="ECO:0007669"/>
    <property type="project" value="InterPro"/>
</dbReference>
<dbReference type="GO" id="GO:0008270">
    <property type="term" value="F:zinc ion binding"/>
    <property type="evidence" value="ECO:0007669"/>
    <property type="project" value="UniProtKB-KW"/>
</dbReference>
<feature type="region of interest" description="Disordered" evidence="7">
    <location>
        <begin position="1467"/>
        <end position="1508"/>
    </location>
</feature>
<dbReference type="Pfam" id="PF00658">
    <property type="entry name" value="MLLE"/>
    <property type="match status" value="1"/>
</dbReference>
<dbReference type="CDD" id="cd00078">
    <property type="entry name" value="HECTc"/>
    <property type="match status" value="1"/>
</dbReference>
<dbReference type="CDD" id="cd19675">
    <property type="entry name" value="UBR-box_UBR5"/>
    <property type="match status" value="1"/>
</dbReference>
<evidence type="ECO:0000256" key="1">
    <source>
        <dbReference type="ARBA" id="ARBA00022723"/>
    </source>
</evidence>
<feature type="region of interest" description="Disordered" evidence="7">
    <location>
        <begin position="84"/>
        <end position="107"/>
    </location>
</feature>
<name>A0A8B0M7D0_PROCL</name>
<feature type="region of interest" description="Disordered" evidence="7">
    <location>
        <begin position="1857"/>
        <end position="1922"/>
    </location>
</feature>
<dbReference type="FunFam" id="1.10.8.10:FF:000009">
    <property type="entry name" value="Putative E3 ubiquitin-protein ligase UBR5"/>
    <property type="match status" value="1"/>
</dbReference>
<dbReference type="SMART" id="SM00396">
    <property type="entry name" value="ZnF_UBR1"/>
    <property type="match status" value="1"/>
</dbReference>
<dbReference type="InterPro" id="IPR035983">
    <property type="entry name" value="Hect_E3_ubiquitin_ligase"/>
</dbReference>
<feature type="domain" description="UBA" evidence="8">
    <location>
        <begin position="142"/>
        <end position="184"/>
    </location>
</feature>
<evidence type="ECO:0000256" key="6">
    <source>
        <dbReference type="PROSITE-ProRule" id="PRU00508"/>
    </source>
</evidence>
<feature type="region of interest" description="Disordered" evidence="7">
    <location>
        <begin position="544"/>
        <end position="606"/>
    </location>
</feature>
<feature type="compositionally biased region" description="Acidic residues" evidence="7">
    <location>
        <begin position="1992"/>
        <end position="2002"/>
    </location>
</feature>
<protein>
    <submittedName>
        <fullName evidence="12">E3 ubiquitin-protein ligase</fullName>
    </submittedName>
</protein>
<dbReference type="InterPro" id="IPR047503">
    <property type="entry name" value="UBR-box_UBR5"/>
</dbReference>
<keyword evidence="1" id="KW-0479">Metal-binding</keyword>
<dbReference type="OrthoDB" id="298098at2759"/>
<dbReference type="InterPro" id="IPR036053">
    <property type="entry name" value="PABP-dom"/>
</dbReference>
<dbReference type="InterPro" id="IPR000569">
    <property type="entry name" value="HECT_dom"/>
</dbReference>
<dbReference type="SMART" id="SM00119">
    <property type="entry name" value="HECTc"/>
    <property type="match status" value="1"/>
</dbReference>
<feature type="domain" description="HECT" evidence="9">
    <location>
        <begin position="2610"/>
        <end position="2895"/>
    </location>
</feature>
<dbReference type="PROSITE" id="PS50237">
    <property type="entry name" value="HECT"/>
    <property type="match status" value="1"/>
</dbReference>